<dbReference type="GO" id="GO:0006780">
    <property type="term" value="P:uroporphyrinogen III biosynthetic process"/>
    <property type="evidence" value="ECO:0007669"/>
    <property type="project" value="UniProtKB-UniRule"/>
</dbReference>
<evidence type="ECO:0000256" key="9">
    <source>
        <dbReference type="RuleBase" id="RU366031"/>
    </source>
</evidence>
<comment type="similarity">
    <text evidence="2 9">Belongs to the uroporphyrinogen-III synthase family.</text>
</comment>
<dbReference type="OrthoDB" id="9815856at2"/>
<comment type="pathway">
    <text evidence="1 9">Porphyrin-containing compound metabolism; protoporphyrin-IX biosynthesis; coproporphyrinogen-III from 5-aminolevulinate: step 3/4.</text>
</comment>
<evidence type="ECO:0000256" key="6">
    <source>
        <dbReference type="ARBA" id="ARBA00037589"/>
    </source>
</evidence>
<dbReference type="InterPro" id="IPR003754">
    <property type="entry name" value="4pyrrol_synth_uPrphyn_synth"/>
</dbReference>
<evidence type="ECO:0000256" key="3">
    <source>
        <dbReference type="ARBA" id="ARBA00013109"/>
    </source>
</evidence>
<keyword evidence="12" id="KW-1185">Reference proteome</keyword>
<dbReference type="SUPFAM" id="SSF69618">
    <property type="entry name" value="HemD-like"/>
    <property type="match status" value="1"/>
</dbReference>
<name>A0A4R1QG23_9BACL</name>
<dbReference type="Gene3D" id="3.40.50.10090">
    <property type="match status" value="2"/>
</dbReference>
<dbReference type="CDD" id="cd06578">
    <property type="entry name" value="HemD"/>
    <property type="match status" value="1"/>
</dbReference>
<evidence type="ECO:0000313" key="12">
    <source>
        <dbReference type="Proteomes" id="UP000295658"/>
    </source>
</evidence>
<evidence type="ECO:0000259" key="10">
    <source>
        <dbReference type="Pfam" id="PF02602"/>
    </source>
</evidence>
<dbReference type="GO" id="GO:0004852">
    <property type="term" value="F:uroporphyrinogen-III synthase activity"/>
    <property type="evidence" value="ECO:0007669"/>
    <property type="project" value="UniProtKB-UniRule"/>
</dbReference>
<proteinExistence type="inferred from homology"/>
<accession>A0A4R1QG23</accession>
<comment type="catalytic activity">
    <reaction evidence="8 9">
        <text>hydroxymethylbilane = uroporphyrinogen III + H2O</text>
        <dbReference type="Rhea" id="RHEA:18965"/>
        <dbReference type="ChEBI" id="CHEBI:15377"/>
        <dbReference type="ChEBI" id="CHEBI:57308"/>
        <dbReference type="ChEBI" id="CHEBI:57845"/>
        <dbReference type="EC" id="4.2.1.75"/>
    </reaction>
</comment>
<dbReference type="AlphaFoldDB" id="A0A4R1QG23"/>
<dbReference type="PANTHER" id="PTHR38042">
    <property type="entry name" value="UROPORPHYRINOGEN-III SYNTHASE, CHLOROPLASTIC"/>
    <property type="match status" value="1"/>
</dbReference>
<evidence type="ECO:0000256" key="4">
    <source>
        <dbReference type="ARBA" id="ARBA00023239"/>
    </source>
</evidence>
<evidence type="ECO:0000256" key="5">
    <source>
        <dbReference type="ARBA" id="ARBA00023244"/>
    </source>
</evidence>
<dbReference type="RefSeq" id="WP_132947611.1">
    <property type="nucleotide sequence ID" value="NZ_SLUL01000003.1"/>
</dbReference>
<reference evidence="11 12" key="1">
    <citation type="submission" date="2019-03" db="EMBL/GenBank/DDBJ databases">
        <title>Genomic Encyclopedia of Type Strains, Phase IV (KMG-IV): sequencing the most valuable type-strain genomes for metagenomic binning, comparative biology and taxonomic classification.</title>
        <authorList>
            <person name="Goeker M."/>
        </authorList>
    </citation>
    <scope>NUCLEOTIDE SEQUENCE [LARGE SCALE GENOMIC DNA]</scope>
    <source>
        <strain evidence="11 12">DSM 24979</strain>
    </source>
</reference>
<feature type="domain" description="Tetrapyrrole biosynthesis uroporphyrinogen III synthase" evidence="10">
    <location>
        <begin position="19"/>
        <end position="242"/>
    </location>
</feature>
<dbReference type="GO" id="GO:0006782">
    <property type="term" value="P:protoporphyrinogen IX biosynthetic process"/>
    <property type="evidence" value="ECO:0007669"/>
    <property type="project" value="UniProtKB-UniRule"/>
</dbReference>
<protein>
    <recommendedName>
        <fullName evidence="7 9">Uroporphyrinogen-III synthase</fullName>
        <ecNumber evidence="3 9">4.2.1.75</ecNumber>
    </recommendedName>
</protein>
<dbReference type="UniPathway" id="UPA00251">
    <property type="reaction ID" value="UER00320"/>
</dbReference>
<evidence type="ECO:0000313" key="11">
    <source>
        <dbReference type="EMBL" id="TCL51911.1"/>
    </source>
</evidence>
<dbReference type="Proteomes" id="UP000295658">
    <property type="component" value="Unassembled WGS sequence"/>
</dbReference>
<dbReference type="InterPro" id="IPR036108">
    <property type="entry name" value="4pyrrol_syn_uPrphyn_synt_sf"/>
</dbReference>
<dbReference type="PANTHER" id="PTHR38042:SF1">
    <property type="entry name" value="UROPORPHYRINOGEN-III SYNTHASE, CHLOROPLASTIC"/>
    <property type="match status" value="1"/>
</dbReference>
<gene>
    <name evidence="11" type="ORF">EDD69_103155</name>
</gene>
<sequence length="249" mass="28127">MSLRGKKVLVTREREQAKSFSAKLKEQGALPVEVPLIQTSLPQQIDETVLAHWNEYDWIVFTSQNGVKYFFELAGSPAEEKRPKVAAVGEKTAQALQKKWGPIDLVPDEFVAESLAEAMKQHVQKGERVLLVKGNLARETLRNELQSFAQVTDFIVYETSINKAAKEELIRLLEKKELDVITFTSSSTVRNFMELLDGCPLDQWLKDVAIACIGPITKQTAHELGMRVDICPHTYTIDGMIEAMNDYFK</sequence>
<keyword evidence="5 9" id="KW-0627">Porphyrin biosynthesis</keyword>
<dbReference type="Pfam" id="PF02602">
    <property type="entry name" value="HEM4"/>
    <property type="match status" value="1"/>
</dbReference>
<evidence type="ECO:0000256" key="7">
    <source>
        <dbReference type="ARBA" id="ARBA00040167"/>
    </source>
</evidence>
<comment type="function">
    <text evidence="6 9">Catalyzes cyclization of the linear tetrapyrrole, hydroxymethylbilane, to the macrocyclic uroporphyrinogen III.</text>
</comment>
<dbReference type="EMBL" id="SLUL01000003">
    <property type="protein sequence ID" value="TCL51911.1"/>
    <property type="molecule type" value="Genomic_DNA"/>
</dbReference>
<organism evidence="11 12">
    <name type="scientific">Thermolongibacillus altinsuensis</name>
    <dbReference type="NCBI Taxonomy" id="575256"/>
    <lineage>
        <taxon>Bacteria</taxon>
        <taxon>Bacillati</taxon>
        <taxon>Bacillota</taxon>
        <taxon>Bacilli</taxon>
        <taxon>Bacillales</taxon>
        <taxon>Anoxybacillaceae</taxon>
        <taxon>Thermolongibacillus</taxon>
    </lineage>
</organism>
<keyword evidence="4 9" id="KW-0456">Lyase</keyword>
<evidence type="ECO:0000256" key="1">
    <source>
        <dbReference type="ARBA" id="ARBA00004772"/>
    </source>
</evidence>
<dbReference type="InterPro" id="IPR039793">
    <property type="entry name" value="UROS/Hem4"/>
</dbReference>
<evidence type="ECO:0000256" key="2">
    <source>
        <dbReference type="ARBA" id="ARBA00008133"/>
    </source>
</evidence>
<comment type="caution">
    <text evidence="11">The sequence shown here is derived from an EMBL/GenBank/DDBJ whole genome shotgun (WGS) entry which is preliminary data.</text>
</comment>
<dbReference type="EC" id="4.2.1.75" evidence="3 9"/>
<evidence type="ECO:0000256" key="8">
    <source>
        <dbReference type="ARBA" id="ARBA00048617"/>
    </source>
</evidence>